<evidence type="ECO:0000256" key="1">
    <source>
        <dbReference type="ARBA" id="ARBA00001971"/>
    </source>
</evidence>
<evidence type="ECO:0000313" key="15">
    <source>
        <dbReference type="Proteomes" id="UP001524587"/>
    </source>
</evidence>
<comment type="subunit">
    <text evidence="12">Part of an enzyme complex containing four subunits: a flavoprotein, an iron-sulfur protein, plus two membrane-anchoring proteins, SdhC and SdhD. The complex can form homotrimers.</text>
</comment>
<organism evidence="14 15">
    <name type="scientific">Endosaccharibacter trunci</name>
    <dbReference type="NCBI Taxonomy" id="2812733"/>
    <lineage>
        <taxon>Bacteria</taxon>
        <taxon>Pseudomonadati</taxon>
        <taxon>Pseudomonadota</taxon>
        <taxon>Alphaproteobacteria</taxon>
        <taxon>Acetobacterales</taxon>
        <taxon>Acetobacteraceae</taxon>
        <taxon>Endosaccharibacter</taxon>
    </lineage>
</organism>
<keyword evidence="15" id="KW-1185">Reference proteome</keyword>
<dbReference type="Pfam" id="PF01127">
    <property type="entry name" value="Sdh_cyt"/>
    <property type="match status" value="1"/>
</dbReference>
<evidence type="ECO:0000256" key="9">
    <source>
        <dbReference type="ARBA" id="ARBA00022989"/>
    </source>
</evidence>
<dbReference type="InterPro" id="IPR000701">
    <property type="entry name" value="SuccDH_FuR_B_TM-su"/>
</dbReference>
<dbReference type="Gene3D" id="1.20.1300.10">
    <property type="entry name" value="Fumarate reductase/succinate dehydrogenase, transmembrane subunit"/>
    <property type="match status" value="1"/>
</dbReference>
<comment type="cofactor">
    <cofactor evidence="1">
        <name>heme</name>
        <dbReference type="ChEBI" id="CHEBI:30413"/>
    </cofactor>
</comment>
<name>A0ABT1W9W2_9PROT</name>
<protein>
    <recommendedName>
        <fullName evidence="5">Succinate dehydrogenase cytochrome b556 subunit</fullName>
    </recommendedName>
</protein>
<keyword evidence="11 13" id="KW-0472">Membrane</keyword>
<dbReference type="NCBIfam" id="TIGR02970">
    <property type="entry name" value="succ_dehyd_cytB"/>
    <property type="match status" value="1"/>
</dbReference>
<dbReference type="CDD" id="cd03499">
    <property type="entry name" value="SQR_TypeC_SdhC"/>
    <property type="match status" value="1"/>
</dbReference>
<proteinExistence type="inferred from homology"/>
<evidence type="ECO:0000256" key="8">
    <source>
        <dbReference type="ARBA" id="ARBA00022723"/>
    </source>
</evidence>
<dbReference type="SUPFAM" id="SSF81343">
    <property type="entry name" value="Fumarate reductase respiratory complex transmembrane subunits"/>
    <property type="match status" value="1"/>
</dbReference>
<evidence type="ECO:0000256" key="4">
    <source>
        <dbReference type="ARBA" id="ARBA00007244"/>
    </source>
</evidence>
<evidence type="ECO:0000256" key="7">
    <source>
        <dbReference type="ARBA" id="ARBA00022692"/>
    </source>
</evidence>
<evidence type="ECO:0000256" key="13">
    <source>
        <dbReference type="SAM" id="Phobius"/>
    </source>
</evidence>
<feature type="transmembrane region" description="Helical" evidence="13">
    <location>
        <begin position="120"/>
        <end position="143"/>
    </location>
</feature>
<evidence type="ECO:0000256" key="12">
    <source>
        <dbReference type="ARBA" id="ARBA00025912"/>
    </source>
</evidence>
<keyword evidence="9 13" id="KW-1133">Transmembrane helix</keyword>
<evidence type="ECO:0000256" key="3">
    <source>
        <dbReference type="ARBA" id="ARBA00004141"/>
    </source>
</evidence>
<dbReference type="PROSITE" id="PS01001">
    <property type="entry name" value="SDH_CYT_2"/>
    <property type="match status" value="1"/>
</dbReference>
<dbReference type="InterPro" id="IPR014314">
    <property type="entry name" value="Succ_DH_cytb556"/>
</dbReference>
<dbReference type="EMBL" id="JAMSKV010000010">
    <property type="protein sequence ID" value="MCQ8279180.1"/>
    <property type="molecule type" value="Genomic_DNA"/>
</dbReference>
<dbReference type="RefSeq" id="WP_422864666.1">
    <property type="nucleotide sequence ID" value="NZ_JAMSKV010000010.1"/>
</dbReference>
<keyword evidence="10" id="KW-0408">Iron</keyword>
<comment type="caution">
    <text evidence="14">The sequence shown here is derived from an EMBL/GenBank/DDBJ whole genome shotgun (WGS) entry which is preliminary data.</text>
</comment>
<evidence type="ECO:0000256" key="6">
    <source>
        <dbReference type="ARBA" id="ARBA00022617"/>
    </source>
</evidence>
<feature type="transmembrane region" description="Helical" evidence="13">
    <location>
        <begin position="40"/>
        <end position="61"/>
    </location>
</feature>
<comment type="similarity">
    <text evidence="4">Belongs to the cytochrome b560 family.</text>
</comment>
<evidence type="ECO:0000256" key="5">
    <source>
        <dbReference type="ARBA" id="ARBA00020076"/>
    </source>
</evidence>
<evidence type="ECO:0000256" key="2">
    <source>
        <dbReference type="ARBA" id="ARBA00004050"/>
    </source>
</evidence>
<keyword evidence="7 13" id="KW-0812">Transmembrane</keyword>
<accession>A0ABT1W9W2</accession>
<evidence type="ECO:0000313" key="14">
    <source>
        <dbReference type="EMBL" id="MCQ8279180.1"/>
    </source>
</evidence>
<dbReference type="PANTHER" id="PTHR10978">
    <property type="entry name" value="SUCCINATE DEHYDROGENASE CYTOCHROME B560 SUBUNIT"/>
    <property type="match status" value="1"/>
</dbReference>
<dbReference type="InterPro" id="IPR034804">
    <property type="entry name" value="SQR/QFR_C/D"/>
</dbReference>
<dbReference type="Proteomes" id="UP001524587">
    <property type="component" value="Unassembled WGS sequence"/>
</dbReference>
<sequence>MKDVRDALFVAQRSDGTLVRRPLSPHLQVYRFQLSMFLSIANRIAGVAASFGTLLLVWWLVAAATGPVSFATVQSVVGSPIGILAMFGWTLALVYHFVAGLRHLAWDAGYGFDKTSFNKVGPIAVAVTLILTVLVFAIGVSLWNSAPVIAVVPVVAPAGN</sequence>
<reference evidence="14 15" key="1">
    <citation type="submission" date="2022-06" db="EMBL/GenBank/DDBJ databases">
        <title>Endosaccharibacter gen. nov., sp. nov., endophytic bacteria isolated from sugarcane.</title>
        <authorList>
            <person name="Pitiwittayakul N."/>
            <person name="Yukphan P."/>
            <person name="Charoenyingcharoen P."/>
            <person name="Tanasupawat S."/>
        </authorList>
    </citation>
    <scope>NUCLEOTIDE SEQUENCE [LARGE SCALE GENOMIC DNA]</scope>
    <source>
        <strain evidence="14 15">KSS8</strain>
    </source>
</reference>
<feature type="transmembrane region" description="Helical" evidence="13">
    <location>
        <begin position="81"/>
        <end position="99"/>
    </location>
</feature>
<evidence type="ECO:0000256" key="11">
    <source>
        <dbReference type="ARBA" id="ARBA00023136"/>
    </source>
</evidence>
<comment type="subcellular location">
    <subcellularLocation>
        <location evidence="3">Membrane</location>
        <topology evidence="3">Multi-pass membrane protein</topology>
    </subcellularLocation>
</comment>
<dbReference type="InterPro" id="IPR018495">
    <property type="entry name" value="Succ_DH_cyt_bsu_CS"/>
</dbReference>
<keyword evidence="8" id="KW-0479">Metal-binding</keyword>
<dbReference type="PANTHER" id="PTHR10978:SF5">
    <property type="entry name" value="SUCCINATE DEHYDROGENASE CYTOCHROME B560 SUBUNIT, MITOCHONDRIAL"/>
    <property type="match status" value="1"/>
</dbReference>
<evidence type="ECO:0000256" key="10">
    <source>
        <dbReference type="ARBA" id="ARBA00023004"/>
    </source>
</evidence>
<keyword evidence="6" id="KW-0349">Heme</keyword>
<comment type="function">
    <text evidence="2">Membrane-anchoring subunit of succinate dehydrogenase (SDH).</text>
</comment>
<gene>
    <name evidence="14" type="primary">sdhC</name>
    <name evidence="14" type="ORF">NFI95_12070</name>
</gene>